<dbReference type="EMBL" id="BART01006612">
    <property type="protein sequence ID" value="GAG66722.1"/>
    <property type="molecule type" value="Genomic_DNA"/>
</dbReference>
<evidence type="ECO:0000313" key="1">
    <source>
        <dbReference type="EMBL" id="GAG66722.1"/>
    </source>
</evidence>
<dbReference type="Pfam" id="PF13646">
    <property type="entry name" value="HEAT_2"/>
    <property type="match status" value="1"/>
</dbReference>
<dbReference type="InterPro" id="IPR016024">
    <property type="entry name" value="ARM-type_fold"/>
</dbReference>
<dbReference type="SUPFAM" id="SSF48371">
    <property type="entry name" value="ARM repeat"/>
    <property type="match status" value="1"/>
</dbReference>
<dbReference type="Gene3D" id="1.25.10.10">
    <property type="entry name" value="Leucine-rich Repeat Variant"/>
    <property type="match status" value="1"/>
</dbReference>
<dbReference type="AlphaFoldDB" id="X1A9K0"/>
<dbReference type="GO" id="GO:0016491">
    <property type="term" value="F:oxidoreductase activity"/>
    <property type="evidence" value="ECO:0007669"/>
    <property type="project" value="TreeGrafter"/>
</dbReference>
<proteinExistence type="predicted"/>
<dbReference type="PANTHER" id="PTHR12697">
    <property type="entry name" value="PBS LYASE HEAT-LIKE PROTEIN"/>
    <property type="match status" value="1"/>
</dbReference>
<sequence>MKDTEEFIKDLKHKDSSVRQHAAEMLGSVGDEKAVDSLILALKDRNKFVRQEVVSALGKIGGQRLLEPLTQALEEEKDDYVKSFINRVLDKLQK</sequence>
<gene>
    <name evidence="1" type="ORF">S01H4_15088</name>
</gene>
<comment type="caution">
    <text evidence="1">The sequence shown here is derived from an EMBL/GenBank/DDBJ whole genome shotgun (WGS) entry which is preliminary data.</text>
</comment>
<dbReference type="InterPro" id="IPR011989">
    <property type="entry name" value="ARM-like"/>
</dbReference>
<dbReference type="InterPro" id="IPR004155">
    <property type="entry name" value="PBS_lyase_HEAT"/>
</dbReference>
<accession>X1A9K0</accession>
<name>X1A9K0_9ZZZZ</name>
<dbReference type="PANTHER" id="PTHR12697:SF5">
    <property type="entry name" value="DEOXYHYPUSINE HYDROXYLASE"/>
    <property type="match status" value="1"/>
</dbReference>
<protein>
    <recommendedName>
        <fullName evidence="2">HEAT repeat domain-containing protein</fullName>
    </recommendedName>
</protein>
<evidence type="ECO:0008006" key="2">
    <source>
        <dbReference type="Google" id="ProtNLM"/>
    </source>
</evidence>
<dbReference type="SMART" id="SM00567">
    <property type="entry name" value="EZ_HEAT"/>
    <property type="match status" value="2"/>
</dbReference>
<reference evidence="1" key="1">
    <citation type="journal article" date="2014" name="Front. Microbiol.">
        <title>High frequency of phylogenetically diverse reductive dehalogenase-homologous genes in deep subseafloor sedimentary metagenomes.</title>
        <authorList>
            <person name="Kawai M."/>
            <person name="Futagami T."/>
            <person name="Toyoda A."/>
            <person name="Takaki Y."/>
            <person name="Nishi S."/>
            <person name="Hori S."/>
            <person name="Arai W."/>
            <person name="Tsubouchi T."/>
            <person name="Morono Y."/>
            <person name="Uchiyama I."/>
            <person name="Ito T."/>
            <person name="Fujiyama A."/>
            <person name="Inagaki F."/>
            <person name="Takami H."/>
        </authorList>
    </citation>
    <scope>NUCLEOTIDE SEQUENCE</scope>
    <source>
        <strain evidence="1">Expedition CK06-06</strain>
    </source>
</reference>
<organism evidence="1">
    <name type="scientific">marine sediment metagenome</name>
    <dbReference type="NCBI Taxonomy" id="412755"/>
    <lineage>
        <taxon>unclassified sequences</taxon>
        <taxon>metagenomes</taxon>
        <taxon>ecological metagenomes</taxon>
    </lineage>
</organism>